<feature type="transmembrane region" description="Helical" evidence="6">
    <location>
        <begin position="12"/>
        <end position="30"/>
    </location>
</feature>
<keyword evidence="4 6" id="KW-1133">Transmembrane helix</keyword>
<dbReference type="Proteomes" id="UP000178851">
    <property type="component" value="Unassembled WGS sequence"/>
</dbReference>
<evidence type="ECO:0000313" key="8">
    <source>
        <dbReference type="Proteomes" id="UP000178851"/>
    </source>
</evidence>
<evidence type="ECO:0000313" key="7">
    <source>
        <dbReference type="EMBL" id="OGM24946.1"/>
    </source>
</evidence>
<evidence type="ECO:0000256" key="3">
    <source>
        <dbReference type="ARBA" id="ARBA00022692"/>
    </source>
</evidence>
<feature type="transmembrane region" description="Helical" evidence="6">
    <location>
        <begin position="214"/>
        <end position="234"/>
    </location>
</feature>
<dbReference type="Pfam" id="PF01594">
    <property type="entry name" value="AI-2E_transport"/>
    <property type="match status" value="1"/>
</dbReference>
<feature type="transmembrane region" description="Helical" evidence="6">
    <location>
        <begin position="240"/>
        <end position="259"/>
    </location>
</feature>
<dbReference type="EMBL" id="MGGI01000025">
    <property type="protein sequence ID" value="OGM24946.1"/>
    <property type="molecule type" value="Genomic_DNA"/>
</dbReference>
<evidence type="ECO:0000256" key="6">
    <source>
        <dbReference type="SAM" id="Phobius"/>
    </source>
</evidence>
<comment type="subcellular location">
    <subcellularLocation>
        <location evidence="1">Membrane</location>
        <topology evidence="1">Multi-pass membrane protein</topology>
    </subcellularLocation>
</comment>
<evidence type="ECO:0000256" key="1">
    <source>
        <dbReference type="ARBA" id="ARBA00004141"/>
    </source>
</evidence>
<evidence type="ECO:0008006" key="9">
    <source>
        <dbReference type="Google" id="ProtNLM"/>
    </source>
</evidence>
<proteinExistence type="inferred from homology"/>
<feature type="transmembrane region" description="Helical" evidence="6">
    <location>
        <begin position="69"/>
        <end position="92"/>
    </location>
</feature>
<comment type="similarity">
    <text evidence="2">Belongs to the autoinducer-2 exporter (AI-2E) (TC 2.A.86) family.</text>
</comment>
<dbReference type="GO" id="GO:0016020">
    <property type="term" value="C:membrane"/>
    <property type="evidence" value="ECO:0007669"/>
    <property type="project" value="UniProtKB-SubCell"/>
</dbReference>
<feature type="transmembrane region" description="Helical" evidence="6">
    <location>
        <begin position="307"/>
        <end position="338"/>
    </location>
</feature>
<dbReference type="PANTHER" id="PTHR21716:SF4">
    <property type="entry name" value="TRANSMEMBRANE PROTEIN 245"/>
    <property type="match status" value="1"/>
</dbReference>
<dbReference type="PANTHER" id="PTHR21716">
    <property type="entry name" value="TRANSMEMBRANE PROTEIN"/>
    <property type="match status" value="1"/>
</dbReference>
<dbReference type="InterPro" id="IPR002549">
    <property type="entry name" value="AI-2E-like"/>
</dbReference>
<accession>A0A1F7YC93</accession>
<evidence type="ECO:0000256" key="4">
    <source>
        <dbReference type="ARBA" id="ARBA00022989"/>
    </source>
</evidence>
<sequence>MKTGLSATIRSLLIVGTTLSVVLGLLFLLFRILQPFLFVFLAAFILSVFLNPLFIYLHQRLRLPKTISATLAIFVSILVVSIPLLIIATLLISEMSNVLAFIQANVGARNELTQAVYGYLNQWGISTQNFEVEVNKYVITTLGFVSASLTAILSQTFGLILNGLLTLLVTFYFLIHKEAIIHYVSNVNLLSQADTERLTSRATEVMTATIRGNFIVIAIQAVLGGVGFAIFGLSSPVLLGALYGLASLIPLVGITLVWLPAALYLILSGNLISGIGLALWAIVSNLLMDNVVSPKIVAGETRLHPLFILFGVLGGVQLFGLFGIILGPTIIALSFIVLEMYRQLLHEQGHISRTSNRLRR</sequence>
<organism evidence="7 8">
    <name type="scientific">Candidatus Woesebacteria bacterium RIFCSPHIGHO2_01_FULL_39_28</name>
    <dbReference type="NCBI Taxonomy" id="1802496"/>
    <lineage>
        <taxon>Bacteria</taxon>
        <taxon>Candidatus Woeseibacteriota</taxon>
    </lineage>
</organism>
<dbReference type="AlphaFoldDB" id="A0A1F7YC93"/>
<name>A0A1F7YC93_9BACT</name>
<keyword evidence="5 6" id="KW-0472">Membrane</keyword>
<evidence type="ECO:0000256" key="2">
    <source>
        <dbReference type="ARBA" id="ARBA00009773"/>
    </source>
</evidence>
<protein>
    <recommendedName>
        <fullName evidence="9">AI-2E family transporter</fullName>
    </recommendedName>
</protein>
<reference evidence="7 8" key="1">
    <citation type="journal article" date="2016" name="Nat. Commun.">
        <title>Thousands of microbial genomes shed light on interconnected biogeochemical processes in an aquifer system.</title>
        <authorList>
            <person name="Anantharaman K."/>
            <person name="Brown C.T."/>
            <person name="Hug L.A."/>
            <person name="Sharon I."/>
            <person name="Castelle C.J."/>
            <person name="Probst A.J."/>
            <person name="Thomas B.C."/>
            <person name="Singh A."/>
            <person name="Wilkins M.J."/>
            <person name="Karaoz U."/>
            <person name="Brodie E.L."/>
            <person name="Williams K.H."/>
            <person name="Hubbard S.S."/>
            <person name="Banfield J.F."/>
        </authorList>
    </citation>
    <scope>NUCLEOTIDE SEQUENCE [LARGE SCALE GENOMIC DNA]</scope>
</reference>
<feature type="transmembrane region" description="Helical" evidence="6">
    <location>
        <begin position="264"/>
        <end position="287"/>
    </location>
</feature>
<comment type="caution">
    <text evidence="7">The sequence shown here is derived from an EMBL/GenBank/DDBJ whole genome shotgun (WGS) entry which is preliminary data.</text>
</comment>
<keyword evidence="3 6" id="KW-0812">Transmembrane</keyword>
<feature type="transmembrane region" description="Helical" evidence="6">
    <location>
        <begin position="36"/>
        <end position="57"/>
    </location>
</feature>
<feature type="transmembrane region" description="Helical" evidence="6">
    <location>
        <begin position="152"/>
        <end position="175"/>
    </location>
</feature>
<evidence type="ECO:0000256" key="5">
    <source>
        <dbReference type="ARBA" id="ARBA00023136"/>
    </source>
</evidence>
<gene>
    <name evidence="7" type="ORF">A2627_03195</name>
</gene>